<reference evidence="2 3" key="1">
    <citation type="submission" date="2018-03" db="EMBL/GenBank/DDBJ databases">
        <title>Mesoflavibacter sp. HG37 and Mesoflavibacter sp. HG96 sp.nov., two marine bacteria isolated from seawater of Western Pacific Ocean.</title>
        <authorList>
            <person name="Cheng H."/>
            <person name="Wu Y.-H."/>
            <person name="Guo L.-L."/>
            <person name="Xu X.-W."/>
        </authorList>
    </citation>
    <scope>NUCLEOTIDE SEQUENCE [LARGE SCALE GENOMIC DNA]</scope>
    <source>
        <strain evidence="2 3">KCTC 32269</strain>
    </source>
</reference>
<feature type="transmembrane region" description="Helical" evidence="1">
    <location>
        <begin position="30"/>
        <end position="49"/>
    </location>
</feature>
<sequence>MQLYKQRDFSSFFTDTFEFIRQNGKHFFKYFFIINGFFILILAALSYVFSEFFLRDLFNNFGVGGMSTDLDSILNANPILFVTLIISMVIVGLFFAVISYAYTPIYFRLYEKNERTNFAIKEIVNSFKENAGKIVMFLVLGFLMLLVLIIPIAIAGVILAITMVGILLLPLLVALIAGLYNMTLLEFINQNKKSFFDCFGYVWKLITSKFWHAVGCMGIFYLMSYIVQIGLSIFQSIINVSTNITVPENALEGDSTSMVFIFISIILFVISFLVGIVLNCMLQINQSIVYFGLKEESENINMKSEIDLIGQIEN</sequence>
<feature type="transmembrane region" description="Helical" evidence="1">
    <location>
        <begin position="258"/>
        <end position="278"/>
    </location>
</feature>
<keyword evidence="1" id="KW-0472">Membrane</keyword>
<feature type="transmembrane region" description="Helical" evidence="1">
    <location>
        <begin position="134"/>
        <end position="161"/>
    </location>
</feature>
<feature type="transmembrane region" description="Helical" evidence="1">
    <location>
        <begin position="79"/>
        <end position="102"/>
    </location>
</feature>
<gene>
    <name evidence="2" type="ORF">C7H52_12135</name>
</gene>
<dbReference type="RefSeq" id="WP_106464171.1">
    <property type="nucleotide sequence ID" value="NZ_PXOQ01000015.1"/>
</dbReference>
<dbReference type="OrthoDB" id="1149172at2"/>
<name>A0A2T1N582_9FLAO</name>
<comment type="caution">
    <text evidence="2">The sequence shown here is derived from an EMBL/GenBank/DDBJ whole genome shotgun (WGS) entry which is preliminary data.</text>
</comment>
<evidence type="ECO:0000256" key="1">
    <source>
        <dbReference type="SAM" id="Phobius"/>
    </source>
</evidence>
<protein>
    <recommendedName>
        <fullName evidence="4">Glycerophosphoryl diester phosphodiesterase membrane domain-containing protein</fullName>
    </recommendedName>
</protein>
<proteinExistence type="predicted"/>
<feature type="transmembrane region" description="Helical" evidence="1">
    <location>
        <begin position="210"/>
        <end position="238"/>
    </location>
</feature>
<feature type="transmembrane region" description="Helical" evidence="1">
    <location>
        <begin position="167"/>
        <end position="189"/>
    </location>
</feature>
<organism evidence="2 3">
    <name type="scientific">Aurantibacter aestuarii</name>
    <dbReference type="NCBI Taxonomy" id="1266046"/>
    <lineage>
        <taxon>Bacteria</taxon>
        <taxon>Pseudomonadati</taxon>
        <taxon>Bacteroidota</taxon>
        <taxon>Flavobacteriia</taxon>
        <taxon>Flavobacteriales</taxon>
        <taxon>Flavobacteriaceae</taxon>
        <taxon>Aurantibacter</taxon>
    </lineage>
</organism>
<keyword evidence="3" id="KW-1185">Reference proteome</keyword>
<evidence type="ECO:0000313" key="3">
    <source>
        <dbReference type="Proteomes" id="UP000238426"/>
    </source>
</evidence>
<dbReference type="AlphaFoldDB" id="A0A2T1N582"/>
<accession>A0A2T1N582</accession>
<dbReference type="EMBL" id="PXOQ01000015">
    <property type="protein sequence ID" value="PSG86432.1"/>
    <property type="molecule type" value="Genomic_DNA"/>
</dbReference>
<evidence type="ECO:0000313" key="2">
    <source>
        <dbReference type="EMBL" id="PSG86432.1"/>
    </source>
</evidence>
<keyword evidence="1" id="KW-1133">Transmembrane helix</keyword>
<keyword evidence="1" id="KW-0812">Transmembrane</keyword>
<dbReference type="Proteomes" id="UP000238426">
    <property type="component" value="Unassembled WGS sequence"/>
</dbReference>
<evidence type="ECO:0008006" key="4">
    <source>
        <dbReference type="Google" id="ProtNLM"/>
    </source>
</evidence>